<gene>
    <name evidence="1" type="ORF">FEHR0123_LOCUS5001</name>
</gene>
<protein>
    <submittedName>
        <fullName evidence="1">Uncharacterized protein</fullName>
    </submittedName>
</protein>
<sequence>MIRIKSNKLTAGLKNPSLQVDNLETLFYSKATKEGINEHHNLAKLASIIANGVDNMLYDNDLGLQLSKPTDDDASATRLFVYDHFLLIDSIEVELPRIEDKEP</sequence>
<accession>A0A7S3I037</accession>
<name>A0A7S3I037_9SPIT</name>
<organism evidence="1">
    <name type="scientific">Favella ehrenbergii</name>
    <dbReference type="NCBI Taxonomy" id="182087"/>
    <lineage>
        <taxon>Eukaryota</taxon>
        <taxon>Sar</taxon>
        <taxon>Alveolata</taxon>
        <taxon>Ciliophora</taxon>
        <taxon>Intramacronucleata</taxon>
        <taxon>Spirotrichea</taxon>
        <taxon>Choreotrichia</taxon>
        <taxon>Tintinnida</taxon>
        <taxon>Xystonellidae</taxon>
        <taxon>Favella</taxon>
    </lineage>
</organism>
<proteinExistence type="predicted"/>
<evidence type="ECO:0000313" key="1">
    <source>
        <dbReference type="EMBL" id="CAE0310085.1"/>
    </source>
</evidence>
<dbReference type="EMBL" id="HBIE01016108">
    <property type="protein sequence ID" value="CAE0310085.1"/>
    <property type="molecule type" value="Transcribed_RNA"/>
</dbReference>
<dbReference type="AlphaFoldDB" id="A0A7S3I037"/>
<reference evidence="1" key="1">
    <citation type="submission" date="2021-01" db="EMBL/GenBank/DDBJ databases">
        <authorList>
            <person name="Corre E."/>
            <person name="Pelletier E."/>
            <person name="Niang G."/>
            <person name="Scheremetjew M."/>
            <person name="Finn R."/>
            <person name="Kale V."/>
            <person name="Holt S."/>
            <person name="Cochrane G."/>
            <person name="Meng A."/>
            <person name="Brown T."/>
            <person name="Cohen L."/>
        </authorList>
    </citation>
    <scope>NUCLEOTIDE SEQUENCE</scope>
    <source>
        <strain evidence="1">Fehren 1</strain>
    </source>
</reference>